<evidence type="ECO:0000313" key="1">
    <source>
        <dbReference type="EMBL" id="EMR68509.1"/>
    </source>
</evidence>
<name>M7SPY3_EUTLA</name>
<protein>
    <submittedName>
        <fullName evidence="1">Uncharacterized protein</fullName>
    </submittedName>
</protein>
<gene>
    <name evidence="1" type="ORF">UCREL1_4472</name>
</gene>
<accession>M7SPY3</accession>
<dbReference type="KEGG" id="ela:UCREL1_4472"/>
<keyword evidence="2" id="KW-1185">Reference proteome</keyword>
<dbReference type="AlphaFoldDB" id="M7SPY3"/>
<proteinExistence type="predicted"/>
<dbReference type="Proteomes" id="UP000012174">
    <property type="component" value="Unassembled WGS sequence"/>
</dbReference>
<dbReference type="EMBL" id="KB706231">
    <property type="protein sequence ID" value="EMR68509.1"/>
    <property type="molecule type" value="Genomic_DNA"/>
</dbReference>
<evidence type="ECO:0000313" key="2">
    <source>
        <dbReference type="Proteomes" id="UP000012174"/>
    </source>
</evidence>
<organism evidence="1 2">
    <name type="scientific">Eutypa lata (strain UCR-EL1)</name>
    <name type="common">Grapevine dieback disease fungus</name>
    <name type="synonym">Eutypa armeniacae</name>
    <dbReference type="NCBI Taxonomy" id="1287681"/>
    <lineage>
        <taxon>Eukaryota</taxon>
        <taxon>Fungi</taxon>
        <taxon>Dikarya</taxon>
        <taxon>Ascomycota</taxon>
        <taxon>Pezizomycotina</taxon>
        <taxon>Sordariomycetes</taxon>
        <taxon>Xylariomycetidae</taxon>
        <taxon>Xylariales</taxon>
        <taxon>Diatrypaceae</taxon>
        <taxon>Eutypa</taxon>
    </lineage>
</organism>
<reference evidence="2" key="1">
    <citation type="journal article" date="2013" name="Genome Announc.">
        <title>Draft genome sequence of the grapevine dieback fungus Eutypa lata UCR-EL1.</title>
        <authorList>
            <person name="Blanco-Ulate B."/>
            <person name="Rolshausen P.E."/>
            <person name="Cantu D."/>
        </authorList>
    </citation>
    <scope>NUCLEOTIDE SEQUENCE [LARGE SCALE GENOMIC DNA]</scope>
    <source>
        <strain evidence="2">UCR-EL1</strain>
    </source>
</reference>
<dbReference type="HOGENOM" id="CLU_1740528_0_0_1"/>
<sequence>MTYMLVLSAVIDMWPNVRVVVAVQESGSVGFGGGGGGGDDGGGGGDGVIVIVVTTDDSVTIDVLVFVTIEPGPGGDTTVVTCTGGGDGGVPCGGTVTIVFVVTVIVEPIVVMTVTVASIGASIDKATPTNPVCLVTGCSSGVSGLIGPCR</sequence>